<evidence type="ECO:0000313" key="1">
    <source>
        <dbReference type="EMBL" id="QPD02820.1"/>
    </source>
</evidence>
<name>A0A7S8IYD5_9BACT</name>
<dbReference type="AlphaFoldDB" id="A0A7S8IYD5"/>
<sequence>MHRFFWFVLIKPVNLSDLINPTLLPLPAISLVVSMVAEHRCTDHGAARALMHKQYAVSRNYLLRWNSRLAFFHAYS</sequence>
<accession>A0A7S8IYD5</accession>
<dbReference type="KEGG" id="nkf:Nkreftii_000594"/>
<dbReference type="EMBL" id="CP047423">
    <property type="protein sequence ID" value="QPD02820.1"/>
    <property type="molecule type" value="Genomic_DNA"/>
</dbReference>
<reference evidence="1 2" key="1">
    <citation type="journal article" date="2020" name="ISME J.">
        <title>Enrichment and physiological characterization of a novel comammox Nitrospira indicates ammonium inhibition of complete nitrification.</title>
        <authorList>
            <person name="Sakoula D."/>
            <person name="Koch H."/>
            <person name="Frank J."/>
            <person name="Jetten M.S.M."/>
            <person name="van Kessel M.A.H.J."/>
            <person name="Lucker S."/>
        </authorList>
    </citation>
    <scope>NUCLEOTIDE SEQUENCE [LARGE SCALE GENOMIC DNA]</scope>
    <source>
        <strain evidence="1">Comreactor17</strain>
    </source>
</reference>
<evidence type="ECO:0000313" key="2">
    <source>
        <dbReference type="Proteomes" id="UP000593737"/>
    </source>
</evidence>
<proteinExistence type="predicted"/>
<gene>
    <name evidence="1" type="ORF">Nkreftii_000594</name>
</gene>
<organism evidence="1 2">
    <name type="scientific">Candidatus Nitrospira kreftii</name>
    <dbReference type="NCBI Taxonomy" id="2652173"/>
    <lineage>
        <taxon>Bacteria</taxon>
        <taxon>Pseudomonadati</taxon>
        <taxon>Nitrospirota</taxon>
        <taxon>Nitrospiria</taxon>
        <taxon>Nitrospirales</taxon>
        <taxon>Nitrospiraceae</taxon>
        <taxon>Nitrospira</taxon>
    </lineage>
</organism>
<dbReference type="Proteomes" id="UP000593737">
    <property type="component" value="Chromosome"/>
</dbReference>
<protein>
    <submittedName>
        <fullName evidence="1">Uncharacterized protein</fullName>
    </submittedName>
</protein>